<evidence type="ECO:0000256" key="2">
    <source>
        <dbReference type="ARBA" id="ARBA00023002"/>
    </source>
</evidence>
<name>A0ABN0WYE4_9ALTE</name>
<evidence type="ECO:0000256" key="3">
    <source>
        <dbReference type="RuleBase" id="RU000363"/>
    </source>
</evidence>
<proteinExistence type="inferred from homology"/>
<organism evidence="4 5">
    <name type="scientific">Bowmanella denitrificans</name>
    <dbReference type="NCBI Taxonomy" id="366582"/>
    <lineage>
        <taxon>Bacteria</taxon>
        <taxon>Pseudomonadati</taxon>
        <taxon>Pseudomonadota</taxon>
        <taxon>Gammaproteobacteria</taxon>
        <taxon>Alteromonadales</taxon>
        <taxon>Alteromonadaceae</taxon>
        <taxon>Bowmanella</taxon>
    </lineage>
</organism>
<dbReference type="InterPro" id="IPR002347">
    <property type="entry name" value="SDR_fam"/>
</dbReference>
<comment type="caution">
    <text evidence="4">The sequence shown here is derived from an EMBL/GenBank/DDBJ whole genome shotgun (WGS) entry which is preliminary data.</text>
</comment>
<keyword evidence="5" id="KW-1185">Reference proteome</keyword>
<protein>
    <submittedName>
        <fullName evidence="4">SDR family NAD(P)-dependent oxidoreductase</fullName>
    </submittedName>
</protein>
<dbReference type="Proteomes" id="UP001501757">
    <property type="component" value="Unassembled WGS sequence"/>
</dbReference>
<evidence type="ECO:0000313" key="5">
    <source>
        <dbReference type="Proteomes" id="UP001501757"/>
    </source>
</evidence>
<sequence>MILHNKTLLITGGTSGVGYELVRQLAPHNQILVIARAGPRLDMLERDFPGLQTYAADLSEPTILSGLCQTIVGEHPQIDALINNAAMQFEPCFLDKDFLYASIKQEITLNFTAVCALCYLLLPALLQANSPGRIININSGLALAPKTQSAVYCATKAALNSFSQSLNYQLEHTPVRVLQAFLPLVDTPMTEGRGKAKLSVKQAAQAIIRGIERDKTVNDIGKVRLLRLLHNLWPQLAKKIMKGH</sequence>
<evidence type="ECO:0000256" key="1">
    <source>
        <dbReference type="ARBA" id="ARBA00006484"/>
    </source>
</evidence>
<evidence type="ECO:0000313" key="4">
    <source>
        <dbReference type="EMBL" id="GAA0349437.1"/>
    </source>
</evidence>
<dbReference type="PANTHER" id="PTHR44196:SF1">
    <property type="entry name" value="DEHYDROGENASE_REDUCTASE SDR FAMILY MEMBER 7B"/>
    <property type="match status" value="1"/>
</dbReference>
<dbReference type="SUPFAM" id="SSF51735">
    <property type="entry name" value="NAD(P)-binding Rossmann-fold domains"/>
    <property type="match status" value="1"/>
</dbReference>
<dbReference type="PRINTS" id="PR00081">
    <property type="entry name" value="GDHRDH"/>
</dbReference>
<dbReference type="InterPro" id="IPR036291">
    <property type="entry name" value="NAD(P)-bd_dom_sf"/>
</dbReference>
<dbReference type="EMBL" id="BAAAEI010000006">
    <property type="protein sequence ID" value="GAA0349437.1"/>
    <property type="molecule type" value="Genomic_DNA"/>
</dbReference>
<reference evidence="4 5" key="1">
    <citation type="journal article" date="2019" name="Int. J. Syst. Evol. Microbiol.">
        <title>The Global Catalogue of Microorganisms (GCM) 10K type strain sequencing project: providing services to taxonomists for standard genome sequencing and annotation.</title>
        <authorList>
            <consortium name="The Broad Institute Genomics Platform"/>
            <consortium name="The Broad Institute Genome Sequencing Center for Infectious Disease"/>
            <person name="Wu L."/>
            <person name="Ma J."/>
        </authorList>
    </citation>
    <scope>NUCLEOTIDE SEQUENCE [LARGE SCALE GENOMIC DNA]</scope>
    <source>
        <strain evidence="4 5">JCM 13378</strain>
    </source>
</reference>
<gene>
    <name evidence="4" type="ORF">GCM10009092_12300</name>
</gene>
<dbReference type="Pfam" id="PF00106">
    <property type="entry name" value="adh_short"/>
    <property type="match status" value="1"/>
</dbReference>
<accession>A0ABN0WYE4</accession>
<keyword evidence="2" id="KW-0560">Oxidoreductase</keyword>
<comment type="similarity">
    <text evidence="1 3">Belongs to the short-chain dehydrogenases/reductases (SDR) family.</text>
</comment>
<dbReference type="PRINTS" id="PR00080">
    <property type="entry name" value="SDRFAMILY"/>
</dbReference>
<dbReference type="PANTHER" id="PTHR44196">
    <property type="entry name" value="DEHYDROGENASE/REDUCTASE SDR FAMILY MEMBER 7B"/>
    <property type="match status" value="1"/>
</dbReference>
<dbReference type="RefSeq" id="WP_343842994.1">
    <property type="nucleotide sequence ID" value="NZ_BAAAEI010000006.1"/>
</dbReference>
<dbReference type="Gene3D" id="3.40.50.720">
    <property type="entry name" value="NAD(P)-binding Rossmann-like Domain"/>
    <property type="match status" value="1"/>
</dbReference>